<dbReference type="InterPro" id="IPR000601">
    <property type="entry name" value="PKD_dom"/>
</dbReference>
<sequence length="1755" mass="194927">MFRYFLLKLCMKKILIFLIVIMLVNDLFAQVSQTNLELWLSGDSVSIDAFGTIDSIYDLSPNSKHIKQTTENKRSFLETDTSINYHPVISFDGTDDYYSGDTILGIDTSNLSYFIVAKGRNSSGVSQSMFAINSYLDGLWIQRRLHTSEYSVYNNGAKVEPTNNSLPNSGFNYKIFSGIKFSDSVFTISINTNEVASSANEFVTGNFTNGTFEIGRSPGFETWDGNIAELIMYSKALNQQEQEDITEYLRNKYAPSVNLGEDILLNYGFYDTTIRNADKGWFTDYQWNSNPDDTLSTLTISETGTYAVTVTDIFGFESSDTLSVSYPTPHQIGDTIICYGDTLSWNPLLSDEYTYHWSTGATNDSIQITQTGNYSLTITDSLGYKWFSDTILIEIDSFPAIVRLPNDTSLCAGQSIGLEEGASLTAQYTWHPYGSHDSIITIDTAGSYSVICENENHCFAYDTISINVHGIAPTPDFEINQLCHGDTTFFIDMSYPQDSIVSRKWIVDQQDTLETANPFYLFDSTGIHTVKLQIESYGGCTNDTAIQFEILSRAEVSFSYLPVCANTNTQFTADIQTTPGDSLVSQSWYINNELVSGDDTLNHQFNNSGFDTIALSVELDNTCSSAYQEIIKVADSYPLPEPFSLVAPLNARLSAADSLLFTWNLSEGAVKYGLTLAADDAFEDTLFHEILIANSYKAPSINNVDTVFWKVTAYNPCLSTQTSNIRFYVNVNTQFQKHLSLWYNGDSVLNNGNQVQKWYDLSGKNYNAIQNETSAMPYYEDSVINGLPALFFDGSKYMETDFGVDYPQPNTYIMLWSITANAGFLQLPYSGLYPGKTNSTFWRNNSTININGGNYVNNVYPKEIPFYFMITTTVFNEDSTVIYENSIFKKRVDAGTDSVAGLIFGGVPDEDYYLHGYLPEFMFFDTIITDEQRNLVENYLRDKYFPPVNLLYNIYVPYGFADTTINTADKAWFTDFQWSTGADDTLSTLTVSEEGTYAVSVTDIFGFESSDSLQVFYPEFNVWQDRSICLGDTLTWDLEPKGPYEYAWSTGASDSAIAISEAGTYSVTITDTLGNSWSPEPVTVSIDSFPATATLGSDTTLCNGNRLELASGQEVAESFLWHDGSTQPYYLIDGAETVSVEVTNTLGCVARDTIIVDVAGTAPRANYSIDRLCRDISINFTNLSEAYDGATITSYNWNFNETGSSNEVNPDYTFADTGEVAVTLTVETDEGCANDTTRMLDIHELPQPAFNPLQGCENVTLQLQNQSFSVDGNIVNYNWEISGTSFSETSPSYTFSEPGNVPVQLVAVTEHDCPDTLNTTISVRPAPNASFAYDTACTGLQVNFNNLTTTNLGQQYTSQWNFEEAQSTARHPKHTFNATGNYNVNLVVTQLGDGCTDTVQKQISVHALPTAIITDQSGCEGTPHELQHASTWGEGEQPGTTTWLIADTTITGEPAYYTTNETGTQQIKLVARNASGCADTANYEYTTYESPSVAFAPIEDTVYIPVSIEIANLSNPTSWEWKLNDTFFSEAYAPTINLDTAGTYIITLTGTDDNGCYNIARDTTEALVPFIDGTLMECRAIIDQGRLYVSVEMANIGSKNITNPELRLTLSNGQMFAETYSGIIYPGKEETYSFRTQYLLPDNTTLEWIITELIYENDQAQANNSCTYIFGEMPQIFAPYPNPVDNTLFLDFTAVEQGTVKLRLYNLMGEVVMDKAAEANKGLNRLQIPNPSPQGGVHTLEVTINGTRKTFRIVL</sequence>
<dbReference type="InterPro" id="IPR022409">
    <property type="entry name" value="PKD/Chitinase_dom"/>
</dbReference>
<gene>
    <name evidence="2" type="ORF">L21SP5_01973</name>
</gene>
<evidence type="ECO:0000313" key="2">
    <source>
        <dbReference type="EMBL" id="ALO15612.1"/>
    </source>
</evidence>
<feature type="domain" description="PKD" evidence="1">
    <location>
        <begin position="1347"/>
        <end position="1389"/>
    </location>
</feature>
<dbReference type="Proteomes" id="UP000064893">
    <property type="component" value="Chromosome"/>
</dbReference>
<evidence type="ECO:0000313" key="3">
    <source>
        <dbReference type="Proteomes" id="UP000064893"/>
    </source>
</evidence>
<keyword evidence="3" id="KW-1185">Reference proteome</keyword>
<dbReference type="STRING" id="1307839.L21SP5_01973"/>
<dbReference type="InterPro" id="IPR035986">
    <property type="entry name" value="PKD_dom_sf"/>
</dbReference>
<accession>A0A0S2I0S8</accession>
<feature type="domain" description="PKD" evidence="1">
    <location>
        <begin position="1515"/>
        <end position="1555"/>
    </location>
</feature>
<evidence type="ECO:0000259" key="1">
    <source>
        <dbReference type="PROSITE" id="PS50093"/>
    </source>
</evidence>
<reference evidence="2 3" key="1">
    <citation type="submission" date="2015-11" db="EMBL/GenBank/DDBJ databases">
        <title>Description and complete genome sequence of a novel strain predominating in hypersaline microbial mats and representing a new family of the Bacteriodetes phylum.</title>
        <authorList>
            <person name="Spring S."/>
            <person name="Bunk B."/>
            <person name="Sproer C."/>
            <person name="Klenk H.-P."/>
        </authorList>
    </citation>
    <scope>NUCLEOTIDE SEQUENCE [LARGE SCALE GENOMIC DNA]</scope>
    <source>
        <strain evidence="2 3">L21-Spi-D4</strain>
    </source>
</reference>
<dbReference type="SUPFAM" id="SSF49299">
    <property type="entry name" value="PKD domain"/>
    <property type="match status" value="5"/>
</dbReference>
<proteinExistence type="predicted"/>
<dbReference type="SMART" id="SM00089">
    <property type="entry name" value="PKD"/>
    <property type="match status" value="6"/>
</dbReference>
<dbReference type="OrthoDB" id="1108781at2"/>
<dbReference type="InterPro" id="IPR013320">
    <property type="entry name" value="ConA-like_dom_sf"/>
</dbReference>
<dbReference type="InterPro" id="IPR026444">
    <property type="entry name" value="Secre_tail"/>
</dbReference>
<name>A0A0S2I0S8_9BACT</name>
<dbReference type="Gene3D" id="2.60.40.10">
    <property type="entry name" value="Immunoglobulins"/>
    <property type="match status" value="5"/>
</dbReference>
<dbReference type="CDD" id="cd00146">
    <property type="entry name" value="PKD"/>
    <property type="match status" value="1"/>
</dbReference>
<dbReference type="SUPFAM" id="SSF49899">
    <property type="entry name" value="Concanavalin A-like lectins/glucanases"/>
    <property type="match status" value="1"/>
</dbReference>
<dbReference type="NCBIfam" id="TIGR04183">
    <property type="entry name" value="Por_Secre_tail"/>
    <property type="match status" value="1"/>
</dbReference>
<protein>
    <recommendedName>
        <fullName evidence="1">PKD domain-containing protein</fullName>
    </recommendedName>
</protein>
<dbReference type="InterPro" id="IPR013783">
    <property type="entry name" value="Ig-like_fold"/>
</dbReference>
<feature type="domain" description="PKD" evidence="1">
    <location>
        <begin position="1189"/>
        <end position="1231"/>
    </location>
</feature>
<dbReference type="GO" id="GO:0004553">
    <property type="term" value="F:hydrolase activity, hydrolyzing O-glycosyl compounds"/>
    <property type="evidence" value="ECO:0007669"/>
    <property type="project" value="UniProtKB-ARBA"/>
</dbReference>
<dbReference type="PROSITE" id="PS50093">
    <property type="entry name" value="PKD"/>
    <property type="match status" value="3"/>
</dbReference>
<dbReference type="GO" id="GO:0005975">
    <property type="term" value="P:carbohydrate metabolic process"/>
    <property type="evidence" value="ECO:0007669"/>
    <property type="project" value="UniProtKB-ARBA"/>
</dbReference>
<dbReference type="PATRIC" id="fig|1307839.3.peg.2080"/>
<dbReference type="Pfam" id="PF18911">
    <property type="entry name" value="PKD_4"/>
    <property type="match status" value="2"/>
</dbReference>
<dbReference type="KEGG" id="blq:L21SP5_01973"/>
<organism evidence="2 3">
    <name type="scientific">Salinivirga cyanobacteriivorans</name>
    <dbReference type="NCBI Taxonomy" id="1307839"/>
    <lineage>
        <taxon>Bacteria</taxon>
        <taxon>Pseudomonadati</taxon>
        <taxon>Bacteroidota</taxon>
        <taxon>Bacteroidia</taxon>
        <taxon>Bacteroidales</taxon>
        <taxon>Salinivirgaceae</taxon>
        <taxon>Salinivirga</taxon>
    </lineage>
</organism>
<dbReference type="EMBL" id="CP013118">
    <property type="protein sequence ID" value="ALO15612.1"/>
    <property type="molecule type" value="Genomic_DNA"/>
</dbReference>